<dbReference type="SUPFAM" id="SSF56112">
    <property type="entry name" value="Protein kinase-like (PK-like)"/>
    <property type="match status" value="1"/>
</dbReference>
<dbReference type="InterPro" id="IPR051177">
    <property type="entry name" value="CIK-Related_Protein"/>
</dbReference>
<feature type="domain" description="Protein kinase" evidence="1">
    <location>
        <begin position="1"/>
        <end position="192"/>
    </location>
</feature>
<dbReference type="PANTHER" id="PTHR12984:SF6">
    <property type="entry name" value="SCY1-LIKE PROTEIN 2"/>
    <property type="match status" value="1"/>
</dbReference>
<dbReference type="InterPro" id="IPR011009">
    <property type="entry name" value="Kinase-like_dom_sf"/>
</dbReference>
<comment type="caution">
    <text evidence="2">The sequence shown here is derived from an EMBL/GenBank/DDBJ whole genome shotgun (WGS) entry which is preliminary data.</text>
</comment>
<organism evidence="2 3">
    <name type="scientific">Ilex paraguariensis</name>
    <name type="common">yerba mate</name>
    <dbReference type="NCBI Taxonomy" id="185542"/>
    <lineage>
        <taxon>Eukaryota</taxon>
        <taxon>Viridiplantae</taxon>
        <taxon>Streptophyta</taxon>
        <taxon>Embryophyta</taxon>
        <taxon>Tracheophyta</taxon>
        <taxon>Spermatophyta</taxon>
        <taxon>Magnoliopsida</taxon>
        <taxon>eudicotyledons</taxon>
        <taxon>Gunneridae</taxon>
        <taxon>Pentapetalae</taxon>
        <taxon>asterids</taxon>
        <taxon>campanulids</taxon>
        <taxon>Aquifoliales</taxon>
        <taxon>Aquifoliaceae</taxon>
        <taxon>Ilex</taxon>
    </lineage>
</organism>
<evidence type="ECO:0000259" key="1">
    <source>
        <dbReference type="PROSITE" id="PS50011"/>
    </source>
</evidence>
<dbReference type="EMBL" id="CAUOFW020001713">
    <property type="protein sequence ID" value="CAK9147641.1"/>
    <property type="molecule type" value="Genomic_DNA"/>
</dbReference>
<sequence>MKAHDKSKFVFFVLNWFESSESVLITSNGAWKLGGFGFTISADRSSADLANVQTFHYAEYDVEDSVIPLQPSLNYLAPELVQSKTSSVGCFSDIFSFGCLTYHLIARKPLFDCHNNMKMTTNLLLGVEEEFENGLFDDNRAREELGKKIIFLDAQDDSVIADFLVDIGAILLLKNDMEEILGLEMLESKNMLKSQDSLYIGVLPIELLIPVDTIDLNG</sequence>
<dbReference type="InterPro" id="IPR000719">
    <property type="entry name" value="Prot_kinase_dom"/>
</dbReference>
<dbReference type="PROSITE" id="PS50011">
    <property type="entry name" value="PROTEIN_KINASE_DOM"/>
    <property type="match status" value="1"/>
</dbReference>
<dbReference type="Proteomes" id="UP001642360">
    <property type="component" value="Unassembled WGS sequence"/>
</dbReference>
<dbReference type="Gene3D" id="1.10.510.10">
    <property type="entry name" value="Transferase(Phosphotransferase) domain 1"/>
    <property type="match status" value="1"/>
</dbReference>
<evidence type="ECO:0000313" key="2">
    <source>
        <dbReference type="EMBL" id="CAK9147641.1"/>
    </source>
</evidence>
<accession>A0ABC8RU55</accession>
<reference evidence="2 3" key="1">
    <citation type="submission" date="2024-02" db="EMBL/GenBank/DDBJ databases">
        <authorList>
            <person name="Vignale AGUSTIN F."/>
            <person name="Sosa J E."/>
            <person name="Modenutti C."/>
        </authorList>
    </citation>
    <scope>NUCLEOTIDE SEQUENCE [LARGE SCALE GENOMIC DNA]</scope>
</reference>
<dbReference type="Pfam" id="PF00069">
    <property type="entry name" value="Pkinase"/>
    <property type="match status" value="1"/>
</dbReference>
<evidence type="ECO:0000313" key="3">
    <source>
        <dbReference type="Proteomes" id="UP001642360"/>
    </source>
</evidence>
<dbReference type="AlphaFoldDB" id="A0ABC8RU55"/>
<gene>
    <name evidence="2" type="ORF">ILEXP_LOCUS15557</name>
</gene>
<dbReference type="PANTHER" id="PTHR12984">
    <property type="entry name" value="SCY1-RELATED S/T PROTEIN KINASE-LIKE"/>
    <property type="match status" value="1"/>
</dbReference>
<proteinExistence type="predicted"/>
<protein>
    <recommendedName>
        <fullName evidence="1">Protein kinase domain-containing protein</fullName>
    </recommendedName>
</protein>
<keyword evidence="3" id="KW-1185">Reference proteome</keyword>
<name>A0ABC8RU55_9AQUA</name>